<dbReference type="InterPro" id="IPR003439">
    <property type="entry name" value="ABC_transporter-like_ATP-bd"/>
</dbReference>
<keyword evidence="2" id="KW-0813">Transport</keyword>
<dbReference type="InterPro" id="IPR050095">
    <property type="entry name" value="ECF_ABC_transporter_ATP-bd"/>
</dbReference>
<keyword evidence="3" id="KW-1003">Cell membrane</keyword>
<comment type="caution">
    <text evidence="9">The sequence shown here is derived from an EMBL/GenBank/DDBJ whole genome shotgun (WGS) entry which is preliminary data.</text>
</comment>
<dbReference type="GO" id="GO:0005524">
    <property type="term" value="F:ATP binding"/>
    <property type="evidence" value="ECO:0007669"/>
    <property type="project" value="UniProtKB-KW"/>
</dbReference>
<proteinExistence type="inferred from homology"/>
<evidence type="ECO:0000256" key="6">
    <source>
        <dbReference type="ARBA" id="ARBA00022967"/>
    </source>
</evidence>
<dbReference type="InterPro" id="IPR003593">
    <property type="entry name" value="AAA+_ATPase"/>
</dbReference>
<reference evidence="9 10" key="1">
    <citation type="submission" date="2024-09" db="EMBL/GenBank/DDBJ databases">
        <authorList>
            <person name="Ruan L."/>
        </authorList>
    </citation>
    <scope>NUCLEOTIDE SEQUENCE [LARGE SCALE GENOMIC DNA]</scope>
    <source>
        <strain evidence="9 10">D33</strain>
    </source>
</reference>
<evidence type="ECO:0000256" key="4">
    <source>
        <dbReference type="ARBA" id="ARBA00022741"/>
    </source>
</evidence>
<dbReference type="InterPro" id="IPR027417">
    <property type="entry name" value="P-loop_NTPase"/>
</dbReference>
<dbReference type="Gene3D" id="3.40.50.300">
    <property type="entry name" value="P-loop containing nucleotide triphosphate hydrolases"/>
    <property type="match status" value="2"/>
</dbReference>
<dbReference type="RefSeq" id="WP_375526812.1">
    <property type="nucleotide sequence ID" value="NZ_JBHILM010000022.1"/>
</dbReference>
<dbReference type="SUPFAM" id="SSF52540">
    <property type="entry name" value="P-loop containing nucleoside triphosphate hydrolases"/>
    <property type="match status" value="2"/>
</dbReference>
<dbReference type="EMBL" id="JBHILM010000022">
    <property type="protein sequence ID" value="MFB5683018.1"/>
    <property type="molecule type" value="Genomic_DNA"/>
</dbReference>
<evidence type="ECO:0000313" key="9">
    <source>
        <dbReference type="EMBL" id="MFB5683018.1"/>
    </source>
</evidence>
<evidence type="ECO:0000256" key="7">
    <source>
        <dbReference type="ARBA" id="ARBA00023136"/>
    </source>
</evidence>
<dbReference type="PANTHER" id="PTHR43553:SF24">
    <property type="entry name" value="ENERGY-COUPLING FACTOR TRANSPORTER ATP-BINDING PROTEIN ECFA1"/>
    <property type="match status" value="1"/>
</dbReference>
<keyword evidence="5 9" id="KW-0067">ATP-binding</keyword>
<feature type="domain" description="ABC transporter" evidence="8">
    <location>
        <begin position="84"/>
        <end position="301"/>
    </location>
</feature>
<sequence>MRLCRRLQGAGRTVVTASGRMDETALAAQRVIVLAGGAVLLDGPPEALLRSHGAQLAALGLLPPAQGGSAKAPAARRASQAPLLEVKELSFTYPGSSRPALAGTSLALAAGERVVLLGENGAGKTTLGKLLMGLLPVPRRRMFWQGADMAKLPAWKLAAEIGYVFQQPEHQFAAATVWEECLYSVRAFLGLRSHDEVPAEYERRAHELLRRISLQDKLQASPYLLSGGEKRLLSTAAQFVLPRKLYILDEPTAGTDYKGTAAFLELCREQAEAGAALLVITHDSELAGTLPDRTLRLTKPR</sequence>
<comment type="similarity">
    <text evidence="1">Belongs to the ABC transporter superfamily.</text>
</comment>
<evidence type="ECO:0000256" key="5">
    <source>
        <dbReference type="ARBA" id="ARBA00022840"/>
    </source>
</evidence>
<dbReference type="Pfam" id="PF00005">
    <property type="entry name" value="ABC_tran"/>
    <property type="match status" value="1"/>
</dbReference>
<gene>
    <name evidence="9" type="ORF">ACE3NQ_19045</name>
</gene>
<keyword evidence="4" id="KW-0547">Nucleotide-binding</keyword>
<dbReference type="CDD" id="cd03225">
    <property type="entry name" value="ABC_cobalt_CbiO_domain1"/>
    <property type="match status" value="1"/>
</dbReference>
<dbReference type="PROSITE" id="PS50893">
    <property type="entry name" value="ABC_TRANSPORTER_2"/>
    <property type="match status" value="1"/>
</dbReference>
<keyword evidence="10" id="KW-1185">Reference proteome</keyword>
<protein>
    <submittedName>
        <fullName evidence="9">ATP-binding cassette domain-containing protein</fullName>
    </submittedName>
</protein>
<name>A0ABV5BBD2_9BACL</name>
<dbReference type="InterPro" id="IPR015856">
    <property type="entry name" value="ABC_transpr_CbiO/EcfA_su"/>
</dbReference>
<evidence type="ECO:0000259" key="8">
    <source>
        <dbReference type="PROSITE" id="PS50893"/>
    </source>
</evidence>
<evidence type="ECO:0000313" key="10">
    <source>
        <dbReference type="Proteomes" id="UP001580407"/>
    </source>
</evidence>
<keyword evidence="7" id="KW-0472">Membrane</keyword>
<dbReference type="Proteomes" id="UP001580407">
    <property type="component" value="Unassembled WGS sequence"/>
</dbReference>
<evidence type="ECO:0000256" key="1">
    <source>
        <dbReference type="ARBA" id="ARBA00005417"/>
    </source>
</evidence>
<keyword evidence="6" id="KW-1278">Translocase</keyword>
<organism evidence="9 10">
    <name type="scientific">Paenibacillus terreus</name>
    <dbReference type="NCBI Taxonomy" id="1387834"/>
    <lineage>
        <taxon>Bacteria</taxon>
        <taxon>Bacillati</taxon>
        <taxon>Bacillota</taxon>
        <taxon>Bacilli</taxon>
        <taxon>Bacillales</taxon>
        <taxon>Paenibacillaceae</taxon>
        <taxon>Paenibacillus</taxon>
    </lineage>
</organism>
<evidence type="ECO:0000256" key="3">
    <source>
        <dbReference type="ARBA" id="ARBA00022475"/>
    </source>
</evidence>
<evidence type="ECO:0000256" key="2">
    <source>
        <dbReference type="ARBA" id="ARBA00022448"/>
    </source>
</evidence>
<dbReference type="SMART" id="SM00382">
    <property type="entry name" value="AAA"/>
    <property type="match status" value="1"/>
</dbReference>
<dbReference type="PANTHER" id="PTHR43553">
    <property type="entry name" value="HEAVY METAL TRANSPORTER"/>
    <property type="match status" value="1"/>
</dbReference>
<accession>A0ABV5BBD2</accession>